<feature type="compositionally biased region" description="Polar residues" evidence="1">
    <location>
        <begin position="93"/>
        <end position="114"/>
    </location>
</feature>
<dbReference type="Proteomes" id="UP000564385">
    <property type="component" value="Unassembled WGS sequence"/>
</dbReference>
<sequence length="114" mass="12709">MAVKVFRFFPAHNGLSLREALLLYAFRLKAAQEGELPSANPIHPPQNKSGFGGVFFGSEIIAANDHVQTTIPPRLHQQKTTTKHMFFPKHPSKLQQKQQSPGSHQGPTFFETTS</sequence>
<proteinExistence type="predicted"/>
<evidence type="ECO:0000313" key="2">
    <source>
        <dbReference type="EMBL" id="NYF89995.1"/>
    </source>
</evidence>
<evidence type="ECO:0000256" key="1">
    <source>
        <dbReference type="SAM" id="MobiDB-lite"/>
    </source>
</evidence>
<comment type="caution">
    <text evidence="2">The sequence shown here is derived from an EMBL/GenBank/DDBJ whole genome shotgun (WGS) entry which is preliminary data.</text>
</comment>
<dbReference type="AlphaFoldDB" id="A0A852VII4"/>
<feature type="region of interest" description="Disordered" evidence="1">
    <location>
        <begin position="78"/>
        <end position="114"/>
    </location>
</feature>
<gene>
    <name evidence="2" type="ORF">HDF08_002062</name>
</gene>
<name>A0A852VII4_9BACT</name>
<accession>A0A852VII4</accession>
<evidence type="ECO:0000313" key="3">
    <source>
        <dbReference type="Proteomes" id="UP000564385"/>
    </source>
</evidence>
<organism evidence="2 3">
    <name type="scientific">Tunturiibacter lichenicola</name>
    <dbReference type="NCBI Taxonomy" id="2051959"/>
    <lineage>
        <taxon>Bacteria</taxon>
        <taxon>Pseudomonadati</taxon>
        <taxon>Acidobacteriota</taxon>
        <taxon>Terriglobia</taxon>
        <taxon>Terriglobales</taxon>
        <taxon>Acidobacteriaceae</taxon>
        <taxon>Tunturiibacter</taxon>
    </lineage>
</organism>
<reference evidence="2 3" key="1">
    <citation type="submission" date="2020-07" db="EMBL/GenBank/DDBJ databases">
        <title>Genomic Encyclopedia of Type Strains, Phase IV (KMG-V): Genome sequencing to study the core and pangenomes of soil and plant-associated prokaryotes.</title>
        <authorList>
            <person name="Whitman W."/>
        </authorList>
    </citation>
    <scope>NUCLEOTIDE SEQUENCE [LARGE SCALE GENOMIC DNA]</scope>
    <source>
        <strain evidence="2 3">M8UP22</strain>
    </source>
</reference>
<protein>
    <submittedName>
        <fullName evidence="2">Uncharacterized protein</fullName>
    </submittedName>
</protein>
<dbReference type="EMBL" id="JACCCU010000001">
    <property type="protein sequence ID" value="NYF89995.1"/>
    <property type="molecule type" value="Genomic_DNA"/>
</dbReference>